<evidence type="ECO:0000256" key="1">
    <source>
        <dbReference type="ARBA" id="ARBA00022801"/>
    </source>
</evidence>
<evidence type="ECO:0000313" key="4">
    <source>
        <dbReference type="Proteomes" id="UP001212189"/>
    </source>
</evidence>
<keyword evidence="1" id="KW-0378">Hydrolase</keyword>
<dbReference type="InterPro" id="IPR052016">
    <property type="entry name" value="Bact_Sigma-Reg"/>
</dbReference>
<dbReference type="PANTHER" id="PTHR43156">
    <property type="entry name" value="STAGE II SPORULATION PROTEIN E-RELATED"/>
    <property type="match status" value="1"/>
</dbReference>
<dbReference type="Pfam" id="PF07228">
    <property type="entry name" value="SpoIIE"/>
    <property type="match status" value="1"/>
</dbReference>
<dbReference type="SMART" id="SM00331">
    <property type="entry name" value="PP2C_SIG"/>
    <property type="match status" value="1"/>
</dbReference>
<dbReference type="InterPro" id="IPR036457">
    <property type="entry name" value="PPM-type-like_dom_sf"/>
</dbReference>
<sequence>MDSLERQHNSAADSEELLLLQKQQALLLTDQLAGKHLQQQLRPQTPWQAQGLTFEHCVVPALYLTGDSLDYFELPDGRILLYLADVAGSGTAAALISMLLKSIVRSYSFTAGLAEEITPASMLTYLNQRLLTYDSDRHITLICMIINTQENTLQWSAAGHLPSPILYSAGHAEFLAGQGQPVGMFEQVSYVDEQLQLPQAFSLSLFSDGIFDVQPQDSLVGSEAALPALISAAQGEYAQIVQRLGLANCSNMPDDIAMLVLSRNLA</sequence>
<feature type="domain" description="PPM-type phosphatase" evidence="2">
    <location>
        <begin position="49"/>
        <end position="263"/>
    </location>
</feature>
<dbReference type="GO" id="GO:0016791">
    <property type="term" value="F:phosphatase activity"/>
    <property type="evidence" value="ECO:0007669"/>
    <property type="project" value="TreeGrafter"/>
</dbReference>
<proteinExistence type="predicted"/>
<name>A0AAF0AKL0_9GAMM</name>
<dbReference type="EMBL" id="CP114976">
    <property type="protein sequence ID" value="WBE24583.1"/>
    <property type="molecule type" value="Genomic_DNA"/>
</dbReference>
<dbReference type="AlphaFoldDB" id="A0AAF0AKL0"/>
<dbReference type="RefSeq" id="WP_269817527.1">
    <property type="nucleotide sequence ID" value="NZ_CP114976.1"/>
</dbReference>
<dbReference type="Proteomes" id="UP001212189">
    <property type="component" value="Chromosome"/>
</dbReference>
<reference evidence="3 4" key="1">
    <citation type="submission" date="2022-12" db="EMBL/GenBank/DDBJ databases">
        <title>Coexistence and Characterization of a Novel Tigecycline Resistance gene tet(X) variant and blaNDM-1 in a Pseudomonas caeni Isolate of Chicken Origin.</title>
        <authorList>
            <person name="Lu X."/>
            <person name="Zhang L."/>
            <person name="Li R."/>
            <person name="Wang Z."/>
        </authorList>
    </citation>
    <scope>NUCLEOTIDE SEQUENCE [LARGE SCALE GENOMIC DNA]</scope>
    <source>
        <strain evidence="3 4">CE14</strain>
    </source>
</reference>
<evidence type="ECO:0000259" key="2">
    <source>
        <dbReference type="SMART" id="SM00331"/>
    </source>
</evidence>
<dbReference type="PANTHER" id="PTHR43156:SF2">
    <property type="entry name" value="STAGE II SPORULATION PROTEIN E"/>
    <property type="match status" value="1"/>
</dbReference>
<accession>A0AAF0AKL0</accession>
<gene>
    <name evidence="3" type="ORF">O6P33_09410</name>
</gene>
<keyword evidence="4" id="KW-1185">Reference proteome</keyword>
<dbReference type="Gene3D" id="3.60.40.10">
    <property type="entry name" value="PPM-type phosphatase domain"/>
    <property type="match status" value="1"/>
</dbReference>
<evidence type="ECO:0000313" key="3">
    <source>
        <dbReference type="EMBL" id="WBE24583.1"/>
    </source>
</evidence>
<protein>
    <submittedName>
        <fullName evidence="3">PP2C family protein-serine/threonine phosphatase</fullName>
    </submittedName>
</protein>
<organism evidence="3 4">
    <name type="scientific">Denitrificimonas caeni</name>
    <dbReference type="NCBI Taxonomy" id="521720"/>
    <lineage>
        <taxon>Bacteria</taxon>
        <taxon>Pseudomonadati</taxon>
        <taxon>Pseudomonadota</taxon>
        <taxon>Gammaproteobacteria</taxon>
        <taxon>Pseudomonadales</taxon>
        <taxon>Pseudomonadaceae</taxon>
        <taxon>Denitrificimonas</taxon>
    </lineage>
</organism>
<dbReference type="KEGG" id="dce:O6P33_09410"/>
<dbReference type="InterPro" id="IPR001932">
    <property type="entry name" value="PPM-type_phosphatase-like_dom"/>
</dbReference>